<feature type="transmembrane region" description="Helical" evidence="1">
    <location>
        <begin position="26"/>
        <end position="45"/>
    </location>
</feature>
<evidence type="ECO:0000256" key="1">
    <source>
        <dbReference type="SAM" id="Phobius"/>
    </source>
</evidence>
<evidence type="ECO:0000313" key="3">
    <source>
        <dbReference type="Proteomes" id="UP000054272"/>
    </source>
</evidence>
<proteinExistence type="predicted"/>
<protein>
    <submittedName>
        <fullName evidence="2">Uncharacterized protein</fullName>
    </submittedName>
</protein>
<feature type="transmembrane region" description="Helical" evidence="1">
    <location>
        <begin position="147"/>
        <end position="164"/>
    </location>
</feature>
<keyword evidence="1" id="KW-0812">Transmembrane</keyword>
<gene>
    <name evidence="2" type="ORF">I306_01427</name>
</gene>
<organism evidence="2 3">
    <name type="scientific">Cryptococcus gattii EJB2</name>
    <dbReference type="NCBI Taxonomy" id="1296103"/>
    <lineage>
        <taxon>Eukaryota</taxon>
        <taxon>Fungi</taxon>
        <taxon>Dikarya</taxon>
        <taxon>Basidiomycota</taxon>
        <taxon>Agaricomycotina</taxon>
        <taxon>Tremellomycetes</taxon>
        <taxon>Tremellales</taxon>
        <taxon>Cryptococcaceae</taxon>
        <taxon>Cryptococcus</taxon>
        <taxon>Cryptococcus gattii species complex</taxon>
    </lineage>
</organism>
<feature type="transmembrane region" description="Helical" evidence="1">
    <location>
        <begin position="170"/>
        <end position="187"/>
    </location>
</feature>
<evidence type="ECO:0000313" key="2">
    <source>
        <dbReference type="EMBL" id="KIR81447.1"/>
    </source>
</evidence>
<name>A0ABR5C0M3_9TREE</name>
<dbReference type="Proteomes" id="UP000054272">
    <property type="component" value="Unassembled WGS sequence"/>
</dbReference>
<dbReference type="EMBL" id="KN848599">
    <property type="protein sequence ID" value="KIR81447.1"/>
    <property type="molecule type" value="Genomic_DNA"/>
</dbReference>
<feature type="transmembrane region" description="Helical" evidence="1">
    <location>
        <begin position="66"/>
        <end position="85"/>
    </location>
</feature>
<sequence length="287" mass="32530">MLRKLMTPLLNLLEDPDSLFDSIVPIFQWPFTLLASFLQFTFLYSSGIEELQKGFASGQRAAKVKSILTVFVVTSTLQLVPSFLFDTHYHFKALWGFSLPYMLFIAPWKDAPEQTVAALLYDTLFAPLSTNIGIPFTGIFPDHDGQITAMLIFITPALMLWAGYLGGQAAYFIIWAFICLSTVNALGQPLKSKEVSSTQYYKQMTVWHNLMAIWLWRLLISAIEGTNIPGVASAIDLVSYYIPNFYLWVTVFIFAALVTKKTANRHHYADTWYARCLTGSKTVMKER</sequence>
<keyword evidence="1" id="KW-0472">Membrane</keyword>
<feature type="transmembrane region" description="Helical" evidence="1">
    <location>
        <begin position="207"/>
        <end position="228"/>
    </location>
</feature>
<reference evidence="2 3" key="1">
    <citation type="submission" date="2015-01" db="EMBL/GenBank/DDBJ databases">
        <title>The Genome Sequence of Cryptococcus gattii EJB2.</title>
        <authorList>
            <consortium name="The Broad Institute Genomics Platform"/>
            <person name="Cuomo C."/>
            <person name="Litvintseva A."/>
            <person name="Chen Y."/>
            <person name="Heitman J."/>
            <person name="Sun S."/>
            <person name="Springer D."/>
            <person name="Dromer F."/>
            <person name="Young S."/>
            <person name="Zeng Q."/>
            <person name="Gargeya S."/>
            <person name="Abouelleil A."/>
            <person name="Alvarado L."/>
            <person name="Chapman S.B."/>
            <person name="Gainer-Dewar J."/>
            <person name="Goldberg J."/>
            <person name="Griggs A."/>
            <person name="Gujja S."/>
            <person name="Hansen M."/>
            <person name="Howarth C."/>
            <person name="Imamovic A."/>
            <person name="Larimer J."/>
            <person name="Murphy C."/>
            <person name="Naylor J."/>
            <person name="Pearson M."/>
            <person name="Priest M."/>
            <person name="Roberts A."/>
            <person name="Saif S."/>
            <person name="Shea T."/>
            <person name="Sykes S."/>
            <person name="Wortman J."/>
            <person name="Nusbaum C."/>
            <person name="Birren B."/>
        </authorList>
    </citation>
    <scope>NUCLEOTIDE SEQUENCE [LARGE SCALE GENOMIC DNA]</scope>
    <source>
        <strain evidence="2 3">EJB2</strain>
    </source>
</reference>
<keyword evidence="3" id="KW-1185">Reference proteome</keyword>
<feature type="transmembrane region" description="Helical" evidence="1">
    <location>
        <begin position="240"/>
        <end position="258"/>
    </location>
</feature>
<accession>A0ABR5C0M3</accession>
<feature type="transmembrane region" description="Helical" evidence="1">
    <location>
        <begin position="118"/>
        <end position="140"/>
    </location>
</feature>
<keyword evidence="1" id="KW-1133">Transmembrane helix</keyword>